<dbReference type="OrthoDB" id="20872at2759"/>
<feature type="domain" description="DUF8212" evidence="1">
    <location>
        <begin position="147"/>
        <end position="174"/>
    </location>
</feature>
<keyword evidence="3" id="KW-1185">Reference proteome</keyword>
<gene>
    <name evidence="2" type="ORF">DL764_006193</name>
</gene>
<evidence type="ECO:0000259" key="1">
    <source>
        <dbReference type="Pfam" id="PF26640"/>
    </source>
</evidence>
<accession>A0A4Q4T8L7</accession>
<evidence type="ECO:0000313" key="2">
    <source>
        <dbReference type="EMBL" id="RYP01527.1"/>
    </source>
</evidence>
<evidence type="ECO:0000313" key="3">
    <source>
        <dbReference type="Proteomes" id="UP000293360"/>
    </source>
</evidence>
<proteinExistence type="predicted"/>
<name>A0A4Q4T8L7_9PEZI</name>
<dbReference type="Proteomes" id="UP000293360">
    <property type="component" value="Unassembled WGS sequence"/>
</dbReference>
<dbReference type="InterPro" id="IPR058525">
    <property type="entry name" value="DUF8212"/>
</dbReference>
<dbReference type="EMBL" id="QJNU01000357">
    <property type="protein sequence ID" value="RYP01527.1"/>
    <property type="molecule type" value="Genomic_DNA"/>
</dbReference>
<organism evidence="2 3">
    <name type="scientific">Monosporascus ibericus</name>
    <dbReference type="NCBI Taxonomy" id="155417"/>
    <lineage>
        <taxon>Eukaryota</taxon>
        <taxon>Fungi</taxon>
        <taxon>Dikarya</taxon>
        <taxon>Ascomycota</taxon>
        <taxon>Pezizomycotina</taxon>
        <taxon>Sordariomycetes</taxon>
        <taxon>Xylariomycetidae</taxon>
        <taxon>Xylariales</taxon>
        <taxon>Xylariales incertae sedis</taxon>
        <taxon>Monosporascus</taxon>
    </lineage>
</organism>
<dbReference type="AlphaFoldDB" id="A0A4Q4T8L7"/>
<reference evidence="2 3" key="1">
    <citation type="submission" date="2018-06" db="EMBL/GenBank/DDBJ databases">
        <title>Complete Genomes of Monosporascus.</title>
        <authorList>
            <person name="Robinson A.J."/>
            <person name="Natvig D.O."/>
        </authorList>
    </citation>
    <scope>NUCLEOTIDE SEQUENCE [LARGE SCALE GENOMIC DNA]</scope>
    <source>
        <strain evidence="2 3">CBS 110550</strain>
    </source>
</reference>
<dbReference type="STRING" id="155417.A0A4Q4T8L7"/>
<protein>
    <recommendedName>
        <fullName evidence="1">DUF8212 domain-containing protein</fullName>
    </recommendedName>
</protein>
<comment type="caution">
    <text evidence="2">The sequence shown here is derived from an EMBL/GenBank/DDBJ whole genome shotgun (WGS) entry which is preliminary data.</text>
</comment>
<sequence length="198" mass="22438">MCCIDKASSAELTEAINSMFRWYRNAEICYAYLSDIPSAKRIHQKLERSRWFTRGWTLQELIAPAEVVFYSMDWDHVGTKSELSASISSITKIDASFLDSKNLMSASVAQRMSWAAHRETSRPEDIAYCLLGIFDINMPLIYGEGMKAFQRLQEEIIESYPMDYSFFAWGTAVSMFNGDYRPGVPSRGQTIGMGATEG</sequence>
<dbReference type="PANTHER" id="PTHR10622:SF10">
    <property type="entry name" value="HET DOMAIN-CONTAINING PROTEIN"/>
    <property type="match status" value="1"/>
</dbReference>
<dbReference type="PANTHER" id="PTHR10622">
    <property type="entry name" value="HET DOMAIN-CONTAINING PROTEIN"/>
    <property type="match status" value="1"/>
</dbReference>
<dbReference type="Pfam" id="PF26640">
    <property type="entry name" value="DUF8212"/>
    <property type="match status" value="1"/>
</dbReference>